<sequence length="134" mass="13803">MTNPFTRLYRLRLASAWVALLALALAPLAQAMRAPPRAIDVPYCDAGASAAQRGRAPARSPQAPPGHIVLCFAAGAAGAGAQPHPFLPTPSIAPRIVDAGAAPVLATRPRLRAASRVWILPPGRAPPVIAPAFA</sequence>
<accession>A0A1J5QIM0</accession>
<evidence type="ECO:0000313" key="1">
    <source>
        <dbReference type="EMBL" id="OIQ79820.1"/>
    </source>
</evidence>
<dbReference type="EMBL" id="MLJW01001154">
    <property type="protein sequence ID" value="OIQ79820.1"/>
    <property type="molecule type" value="Genomic_DNA"/>
</dbReference>
<reference evidence="1" key="1">
    <citation type="submission" date="2016-10" db="EMBL/GenBank/DDBJ databases">
        <title>Sequence of Gallionella enrichment culture.</title>
        <authorList>
            <person name="Poehlein A."/>
            <person name="Muehling M."/>
            <person name="Daniel R."/>
        </authorList>
    </citation>
    <scope>NUCLEOTIDE SEQUENCE</scope>
</reference>
<dbReference type="AlphaFoldDB" id="A0A1J5QIM0"/>
<protein>
    <submittedName>
        <fullName evidence="1">Uncharacterized protein</fullName>
    </submittedName>
</protein>
<gene>
    <name evidence="1" type="ORF">GALL_384330</name>
</gene>
<proteinExistence type="predicted"/>
<organism evidence="1">
    <name type="scientific">mine drainage metagenome</name>
    <dbReference type="NCBI Taxonomy" id="410659"/>
    <lineage>
        <taxon>unclassified sequences</taxon>
        <taxon>metagenomes</taxon>
        <taxon>ecological metagenomes</taxon>
    </lineage>
</organism>
<name>A0A1J5QIM0_9ZZZZ</name>
<comment type="caution">
    <text evidence="1">The sequence shown here is derived from an EMBL/GenBank/DDBJ whole genome shotgun (WGS) entry which is preliminary data.</text>
</comment>